<evidence type="ECO:0000259" key="6">
    <source>
        <dbReference type="PROSITE" id="PS50262"/>
    </source>
</evidence>
<keyword evidence="3 5" id="KW-1133">Transmembrane helix</keyword>
<dbReference type="EMBL" id="MTYJ01000029">
    <property type="protein sequence ID" value="OQV20573.1"/>
    <property type="molecule type" value="Genomic_DNA"/>
</dbReference>
<evidence type="ECO:0000256" key="1">
    <source>
        <dbReference type="ARBA" id="ARBA00004370"/>
    </source>
</evidence>
<protein>
    <recommendedName>
        <fullName evidence="6">G-protein coupled receptors family 1 profile domain-containing protein</fullName>
    </recommendedName>
</protein>
<feature type="transmembrane region" description="Helical" evidence="5">
    <location>
        <begin position="264"/>
        <end position="288"/>
    </location>
</feature>
<feature type="transmembrane region" description="Helical" evidence="5">
    <location>
        <begin position="120"/>
        <end position="142"/>
    </location>
</feature>
<feature type="transmembrane region" description="Helical" evidence="5">
    <location>
        <begin position="212"/>
        <end position="237"/>
    </location>
</feature>
<evidence type="ECO:0000313" key="7">
    <source>
        <dbReference type="EMBL" id="OQV20573.1"/>
    </source>
</evidence>
<keyword evidence="2 5" id="KW-0812">Transmembrane</keyword>
<dbReference type="PROSITE" id="PS50262">
    <property type="entry name" value="G_PROTEIN_RECEP_F1_2"/>
    <property type="match status" value="1"/>
</dbReference>
<evidence type="ECO:0000256" key="3">
    <source>
        <dbReference type="ARBA" id="ARBA00022989"/>
    </source>
</evidence>
<feature type="domain" description="G-protein coupled receptors family 1 profile" evidence="6">
    <location>
        <begin position="43"/>
        <end position="325"/>
    </location>
</feature>
<dbReference type="InterPro" id="IPR052954">
    <property type="entry name" value="GPCR-Ligand_Int"/>
</dbReference>
<evidence type="ECO:0000256" key="4">
    <source>
        <dbReference type="ARBA" id="ARBA00023136"/>
    </source>
</evidence>
<dbReference type="PANTHER" id="PTHR46641:SF25">
    <property type="entry name" value="CNMAMIDE RECEPTOR-RELATED"/>
    <property type="match status" value="1"/>
</dbReference>
<sequence>MGLQLYWDPSCNNRTVEFFSGQTFTDYVDRVTFPIFFLACIIGSILTILVMSRRAAESRGGTWYLTNAIICSLAVGNILAMIWETGQFCVDLNRSLNNHSLNTDVISPGWESYLEATSRWGRECSLTLCNWLLICFSVERIISLKSSKKRVTLMQFSRTRSRAACVFLLVSLHAVISPLPYLLDDIRYYSATGSNTTYIQPDWLSEWLDIQFYLEMVFISGTFLMLLATLLVTVVLLRRCQQARQKWEKEGLRRHSLESLAPKYFNSFSMSAVFFITQTPVLVRNIIMQLDKNCFFNISGMSRKESETVVVMIARLNYCLAFFVYLTFDPKFRSHTKLLFKETFGLIEDRKIRRRDELLRQLKLTKESDGIRIRGIDSSQL</sequence>
<organism evidence="7 8">
    <name type="scientific">Hypsibius exemplaris</name>
    <name type="common">Freshwater tardigrade</name>
    <dbReference type="NCBI Taxonomy" id="2072580"/>
    <lineage>
        <taxon>Eukaryota</taxon>
        <taxon>Metazoa</taxon>
        <taxon>Ecdysozoa</taxon>
        <taxon>Tardigrada</taxon>
        <taxon>Eutardigrada</taxon>
        <taxon>Parachela</taxon>
        <taxon>Hypsibioidea</taxon>
        <taxon>Hypsibiidae</taxon>
        <taxon>Hypsibius</taxon>
    </lineage>
</organism>
<dbReference type="Proteomes" id="UP000192578">
    <property type="component" value="Unassembled WGS sequence"/>
</dbReference>
<dbReference type="InterPro" id="IPR017452">
    <property type="entry name" value="GPCR_Rhodpsn_7TM"/>
</dbReference>
<comment type="caution">
    <text evidence="7">The sequence shown here is derived from an EMBL/GenBank/DDBJ whole genome shotgun (WGS) entry which is preliminary data.</text>
</comment>
<accession>A0A1W0WZE8</accession>
<evidence type="ECO:0000313" key="8">
    <source>
        <dbReference type="Proteomes" id="UP000192578"/>
    </source>
</evidence>
<dbReference type="AlphaFoldDB" id="A0A1W0WZE8"/>
<reference evidence="8" key="1">
    <citation type="submission" date="2017-01" db="EMBL/GenBank/DDBJ databases">
        <title>Comparative genomics of anhydrobiosis in the tardigrade Hypsibius dujardini.</title>
        <authorList>
            <person name="Yoshida Y."/>
            <person name="Koutsovoulos G."/>
            <person name="Laetsch D."/>
            <person name="Stevens L."/>
            <person name="Kumar S."/>
            <person name="Horikawa D."/>
            <person name="Ishino K."/>
            <person name="Komine S."/>
            <person name="Tomita M."/>
            <person name="Blaxter M."/>
            <person name="Arakawa K."/>
        </authorList>
    </citation>
    <scope>NUCLEOTIDE SEQUENCE [LARGE SCALE GENOMIC DNA]</scope>
    <source>
        <strain evidence="8">Z151</strain>
    </source>
</reference>
<keyword evidence="8" id="KW-1185">Reference proteome</keyword>
<feature type="transmembrane region" description="Helical" evidence="5">
    <location>
        <begin position="308"/>
        <end position="328"/>
    </location>
</feature>
<gene>
    <name evidence="7" type="ORF">BV898_05395</name>
</gene>
<dbReference type="SUPFAM" id="SSF81321">
    <property type="entry name" value="Family A G protein-coupled receptor-like"/>
    <property type="match status" value="1"/>
</dbReference>
<feature type="transmembrane region" description="Helical" evidence="5">
    <location>
        <begin position="31"/>
        <end position="51"/>
    </location>
</feature>
<feature type="transmembrane region" description="Helical" evidence="5">
    <location>
        <begin position="63"/>
        <end position="83"/>
    </location>
</feature>
<evidence type="ECO:0000256" key="2">
    <source>
        <dbReference type="ARBA" id="ARBA00022692"/>
    </source>
</evidence>
<feature type="transmembrane region" description="Helical" evidence="5">
    <location>
        <begin position="163"/>
        <end position="183"/>
    </location>
</feature>
<dbReference type="GO" id="GO:0016020">
    <property type="term" value="C:membrane"/>
    <property type="evidence" value="ECO:0007669"/>
    <property type="project" value="UniProtKB-SubCell"/>
</dbReference>
<proteinExistence type="predicted"/>
<name>A0A1W0WZE8_HYPEX</name>
<evidence type="ECO:0000256" key="5">
    <source>
        <dbReference type="SAM" id="Phobius"/>
    </source>
</evidence>
<dbReference type="Gene3D" id="1.20.1070.10">
    <property type="entry name" value="Rhodopsin 7-helix transmembrane proteins"/>
    <property type="match status" value="1"/>
</dbReference>
<comment type="subcellular location">
    <subcellularLocation>
        <location evidence="1">Membrane</location>
    </subcellularLocation>
</comment>
<keyword evidence="4 5" id="KW-0472">Membrane</keyword>
<dbReference type="PANTHER" id="PTHR46641">
    <property type="entry name" value="FMRFAMIDE RECEPTOR-RELATED"/>
    <property type="match status" value="1"/>
</dbReference>